<dbReference type="Pfam" id="PF13444">
    <property type="entry name" value="Acetyltransf_5"/>
    <property type="match status" value="1"/>
</dbReference>
<dbReference type="InterPro" id="IPR016181">
    <property type="entry name" value="Acyl_CoA_acyltransferase"/>
</dbReference>
<protein>
    <submittedName>
        <fullName evidence="1">N-acyl amino acid synthase, PEP-CTERM/exosortase system-associated</fullName>
    </submittedName>
</protein>
<sequence>MNESTVQLGEKFQKYFEMVHVKSEDQKNDAFRIRHQVYCEELKYESLHEDKRETDEYDSDSMHLLLRSKKSGEFIGCTRIICPRLNVPEYQLPIEKICAGSIDHTTIDLKRIPRNEIAEVSRLAVVADYRRRKSDSKSAISITNADFTTENEERRFPYIPVSLYLATIRLAQINGIEYLFVLTEERLAHHFGKLGFDIQLIGKSIEHRGKRAPSMVRVSSSISKMYPSLRSLYLAIVKDIEKT</sequence>
<reference evidence="2" key="1">
    <citation type="submission" date="2016-10" db="EMBL/GenBank/DDBJ databases">
        <authorList>
            <person name="Varghese N."/>
            <person name="Submissions S."/>
        </authorList>
    </citation>
    <scope>NUCLEOTIDE SEQUENCE [LARGE SCALE GENOMIC DNA]</scope>
    <source>
        <strain evidence="2">Nm69</strain>
    </source>
</reference>
<dbReference type="InterPro" id="IPR022484">
    <property type="entry name" value="PEP-CTERM/exosrtase_acylTfrase"/>
</dbReference>
<evidence type="ECO:0000313" key="1">
    <source>
        <dbReference type="EMBL" id="SFL02912.1"/>
    </source>
</evidence>
<dbReference type="STRING" id="52441.SAMN05216302_102711"/>
<accession>A0A1I4EAX9</accession>
<dbReference type="Gene3D" id="3.40.630.30">
    <property type="match status" value="1"/>
</dbReference>
<keyword evidence="2" id="KW-1185">Reference proteome</keyword>
<dbReference type="Proteomes" id="UP000199533">
    <property type="component" value="Unassembled WGS sequence"/>
</dbReference>
<gene>
    <name evidence="1" type="ORF">SAMN05216302_102711</name>
</gene>
<dbReference type="RefSeq" id="WP_244531923.1">
    <property type="nucleotide sequence ID" value="NZ_FOSP01000027.1"/>
</dbReference>
<proteinExistence type="predicted"/>
<name>A0A1I4EAX9_9PROT</name>
<dbReference type="SUPFAM" id="SSF55729">
    <property type="entry name" value="Acyl-CoA N-acyltransferases (Nat)"/>
    <property type="match status" value="1"/>
</dbReference>
<organism evidence="1 2">
    <name type="scientific">Nitrosomonas aestuarii</name>
    <dbReference type="NCBI Taxonomy" id="52441"/>
    <lineage>
        <taxon>Bacteria</taxon>
        <taxon>Pseudomonadati</taxon>
        <taxon>Pseudomonadota</taxon>
        <taxon>Betaproteobacteria</taxon>
        <taxon>Nitrosomonadales</taxon>
        <taxon>Nitrosomonadaceae</taxon>
        <taxon>Nitrosomonas</taxon>
    </lineage>
</organism>
<dbReference type="AlphaFoldDB" id="A0A1I4EAX9"/>
<evidence type="ECO:0000313" key="2">
    <source>
        <dbReference type="Proteomes" id="UP000199533"/>
    </source>
</evidence>
<dbReference type="EMBL" id="FOSP01000027">
    <property type="protein sequence ID" value="SFL02912.1"/>
    <property type="molecule type" value="Genomic_DNA"/>
</dbReference>
<dbReference type="NCBIfam" id="TIGR03694">
    <property type="entry name" value="exosort_acyl"/>
    <property type="match status" value="1"/>
</dbReference>